<keyword evidence="2" id="KW-0418">Kinase</keyword>
<feature type="region of interest" description="Disordered" evidence="1">
    <location>
        <begin position="178"/>
        <end position="209"/>
    </location>
</feature>
<accession>A0A699ZJM4</accession>
<protein>
    <submittedName>
        <fullName evidence="2">Protein kinase domain-containing protein</fullName>
    </submittedName>
</protein>
<evidence type="ECO:0000313" key="2">
    <source>
        <dbReference type="EMBL" id="GFH19014.1"/>
    </source>
</evidence>
<gene>
    <name evidence="2" type="ORF">HaLaN_15899</name>
</gene>
<dbReference type="EMBL" id="BLLF01001392">
    <property type="protein sequence ID" value="GFH19014.1"/>
    <property type="molecule type" value="Genomic_DNA"/>
</dbReference>
<dbReference type="GO" id="GO:0016301">
    <property type="term" value="F:kinase activity"/>
    <property type="evidence" value="ECO:0007669"/>
    <property type="project" value="UniProtKB-KW"/>
</dbReference>
<dbReference type="Proteomes" id="UP000485058">
    <property type="component" value="Unassembled WGS sequence"/>
</dbReference>
<feature type="compositionally biased region" description="Low complexity" evidence="1">
    <location>
        <begin position="181"/>
        <end position="191"/>
    </location>
</feature>
<evidence type="ECO:0000256" key="1">
    <source>
        <dbReference type="SAM" id="MobiDB-lite"/>
    </source>
</evidence>
<sequence>MPLTVPGARTVSLATSRLKPVADPLTLILAQLHKVMWVEQLPPGLARDQRRRCMEVFRRQLFGPGSSPATLKSHLARLLSCDADIIREATSPSPAALGGTGGGPGSGGPMGPLGRPVDFGLGGSAAGQAQGQGQGLDGCLTYDQLHQLLESLLVEKGYYPVQPGMHTLAIGAPMGPGSGPGVAAAGSSPEGEQLRDQLPPTRFAGQAQV</sequence>
<keyword evidence="3" id="KW-1185">Reference proteome</keyword>
<evidence type="ECO:0000313" key="3">
    <source>
        <dbReference type="Proteomes" id="UP000485058"/>
    </source>
</evidence>
<organism evidence="2 3">
    <name type="scientific">Haematococcus lacustris</name>
    <name type="common">Green alga</name>
    <name type="synonym">Haematococcus pluvialis</name>
    <dbReference type="NCBI Taxonomy" id="44745"/>
    <lineage>
        <taxon>Eukaryota</taxon>
        <taxon>Viridiplantae</taxon>
        <taxon>Chlorophyta</taxon>
        <taxon>core chlorophytes</taxon>
        <taxon>Chlorophyceae</taxon>
        <taxon>CS clade</taxon>
        <taxon>Chlamydomonadales</taxon>
        <taxon>Haematococcaceae</taxon>
        <taxon>Haematococcus</taxon>
    </lineage>
</organism>
<comment type="caution">
    <text evidence="2">The sequence shown here is derived from an EMBL/GenBank/DDBJ whole genome shotgun (WGS) entry which is preliminary data.</text>
</comment>
<feature type="region of interest" description="Disordered" evidence="1">
    <location>
        <begin position="91"/>
        <end position="113"/>
    </location>
</feature>
<keyword evidence="2" id="KW-0808">Transferase</keyword>
<reference evidence="2 3" key="1">
    <citation type="submission" date="2020-02" db="EMBL/GenBank/DDBJ databases">
        <title>Draft genome sequence of Haematococcus lacustris strain NIES-144.</title>
        <authorList>
            <person name="Morimoto D."/>
            <person name="Nakagawa S."/>
            <person name="Yoshida T."/>
            <person name="Sawayama S."/>
        </authorList>
    </citation>
    <scope>NUCLEOTIDE SEQUENCE [LARGE SCALE GENOMIC DNA]</scope>
    <source>
        <strain evidence="2 3">NIES-144</strain>
    </source>
</reference>
<name>A0A699ZJM4_HAELA</name>
<dbReference type="AlphaFoldDB" id="A0A699ZJM4"/>
<proteinExistence type="predicted"/>
<feature type="compositionally biased region" description="Gly residues" evidence="1">
    <location>
        <begin position="98"/>
        <end position="111"/>
    </location>
</feature>